<protein>
    <submittedName>
        <fullName evidence="1">Uncharacterized protein</fullName>
    </submittedName>
</protein>
<dbReference type="EMBL" id="JQ844196">
    <property type="protein sequence ID" value="AGS52472.1"/>
    <property type="molecule type" value="Genomic_DNA"/>
</dbReference>
<dbReference type="AlphaFoldDB" id="A0A806JZ74"/>
<accession>A0A806JZ74</accession>
<reference evidence="1" key="1">
    <citation type="submission" date="2012-03" db="EMBL/GenBank/DDBJ databases">
        <title>Functional metagenomics reveals considerable lignocellulase gene clusters in the gut microbiome of a wood-feeding higher termite.</title>
        <authorList>
            <person name="Liu N."/>
        </authorList>
    </citation>
    <scope>NUCLEOTIDE SEQUENCE</scope>
</reference>
<evidence type="ECO:0000313" key="1">
    <source>
        <dbReference type="EMBL" id="AGS52472.1"/>
    </source>
</evidence>
<organism evidence="1">
    <name type="scientific">uncultured bacterium contig00177</name>
    <dbReference type="NCBI Taxonomy" id="1181599"/>
    <lineage>
        <taxon>Bacteria</taxon>
        <taxon>environmental samples</taxon>
    </lineage>
</organism>
<sequence>MLKSQKIIYIIYMSDFKIPLCAMAIIFAMSPVLAENPIISQKIHRRPQRHCLER</sequence>
<proteinExistence type="predicted"/>
<name>A0A806JZ74_9BACT</name>